<reference evidence="2 3" key="1">
    <citation type="journal article" date="2023" name="Elife">
        <title>Identification of key yeast species and microbe-microbe interactions impacting larval growth of Drosophila in the wild.</title>
        <authorList>
            <person name="Mure A."/>
            <person name="Sugiura Y."/>
            <person name="Maeda R."/>
            <person name="Honda K."/>
            <person name="Sakurai N."/>
            <person name="Takahashi Y."/>
            <person name="Watada M."/>
            <person name="Katoh T."/>
            <person name="Gotoh A."/>
            <person name="Gotoh Y."/>
            <person name="Taniguchi I."/>
            <person name="Nakamura K."/>
            <person name="Hayashi T."/>
            <person name="Katayama T."/>
            <person name="Uemura T."/>
            <person name="Hattori Y."/>
        </authorList>
    </citation>
    <scope>NUCLEOTIDE SEQUENCE [LARGE SCALE GENOMIC DNA]</scope>
    <source>
        <strain evidence="2 3">SC-9</strain>
    </source>
</reference>
<evidence type="ECO:0008006" key="4">
    <source>
        <dbReference type="Google" id="ProtNLM"/>
    </source>
</evidence>
<evidence type="ECO:0000256" key="1">
    <source>
        <dbReference type="SAM" id="MobiDB-lite"/>
    </source>
</evidence>
<feature type="region of interest" description="Disordered" evidence="1">
    <location>
        <begin position="242"/>
        <end position="266"/>
    </location>
</feature>
<evidence type="ECO:0000313" key="2">
    <source>
        <dbReference type="EMBL" id="GMM33289.1"/>
    </source>
</evidence>
<dbReference type="RefSeq" id="XP_064850289.1">
    <property type="nucleotide sequence ID" value="XM_064994217.1"/>
</dbReference>
<name>A0AAV5QF48_9ASCO</name>
<gene>
    <name evidence="2" type="ORF">DASC09_006140</name>
</gene>
<dbReference type="EMBL" id="BTFZ01000001">
    <property type="protein sequence ID" value="GMM33289.1"/>
    <property type="molecule type" value="Genomic_DNA"/>
</dbReference>
<proteinExistence type="predicted"/>
<evidence type="ECO:0000313" key="3">
    <source>
        <dbReference type="Proteomes" id="UP001360560"/>
    </source>
</evidence>
<dbReference type="AlphaFoldDB" id="A0AAV5QF48"/>
<organism evidence="2 3">
    <name type="scientific">Saccharomycopsis crataegensis</name>
    <dbReference type="NCBI Taxonomy" id="43959"/>
    <lineage>
        <taxon>Eukaryota</taxon>
        <taxon>Fungi</taxon>
        <taxon>Dikarya</taxon>
        <taxon>Ascomycota</taxon>
        <taxon>Saccharomycotina</taxon>
        <taxon>Saccharomycetes</taxon>
        <taxon>Saccharomycopsidaceae</taxon>
        <taxon>Saccharomycopsis</taxon>
    </lineage>
</organism>
<sequence length="266" mass="28954">MSKYPPNQELPPLGALCLDYTEDIHRPPGDPLNPDSFEFPLVHAFVKDATVTNVVFSGVYDDEFIAKFVEGCNELERKGAIGVITSCGFLAQLQSRISGLINIPIASSSLLQIPSVMALLPPQKKLAILTFDKDNLGKAQFDGVGIPEEYQKRLVVYGAKAGKPLKNIIIEGSGYVAEDFEAEMVELAQEALADTPSVGAFVLECTQMPPTAKAIQKATGLPVYNVVTMIDWFYSGLVPKTFPEDPNKEEGYKTKKRSAKEKGPGN</sequence>
<accession>A0AAV5QF48</accession>
<protein>
    <recommendedName>
        <fullName evidence="4">Aspartate/glutamate racemase family protein</fullName>
    </recommendedName>
</protein>
<dbReference type="GeneID" id="90071268"/>
<keyword evidence="3" id="KW-1185">Reference proteome</keyword>
<dbReference type="Proteomes" id="UP001360560">
    <property type="component" value="Unassembled WGS sequence"/>
</dbReference>
<comment type="caution">
    <text evidence="2">The sequence shown here is derived from an EMBL/GenBank/DDBJ whole genome shotgun (WGS) entry which is preliminary data.</text>
</comment>
<feature type="compositionally biased region" description="Basic and acidic residues" evidence="1">
    <location>
        <begin position="242"/>
        <end position="253"/>
    </location>
</feature>